<dbReference type="Proteomes" id="UP001188597">
    <property type="component" value="Unassembled WGS sequence"/>
</dbReference>
<reference evidence="1" key="1">
    <citation type="submission" date="2022-12" db="EMBL/GenBank/DDBJ databases">
        <title>Draft genome assemblies for two species of Escallonia (Escalloniales).</title>
        <authorList>
            <person name="Chanderbali A."/>
            <person name="Dervinis C."/>
            <person name="Anghel I."/>
            <person name="Soltis D."/>
            <person name="Soltis P."/>
            <person name="Zapata F."/>
        </authorList>
    </citation>
    <scope>NUCLEOTIDE SEQUENCE</scope>
    <source>
        <strain evidence="1">UCBG64.0493</strain>
        <tissue evidence="1">Leaf</tissue>
    </source>
</reference>
<sequence length="164" mass="18482">MGGLEEDASTVQVHITREVKGKSCQREESKKRRGLLYTTVDVAGKTQEALMNTGATHNFMSPRVAEWLGLKLTKDRSWFTALNVKERPTKGVVKNVDLRIGRWTGKADFNIIDMDKLRVMLGMDFMEKLSAMLNPYCRVMLMAGKEGQPEWMIPLVSKDGADTT</sequence>
<dbReference type="CDD" id="cd00303">
    <property type="entry name" value="retropepsin_like"/>
    <property type="match status" value="1"/>
</dbReference>
<gene>
    <name evidence="1" type="ORF">RJ639_028436</name>
</gene>
<dbReference type="Gene3D" id="2.40.70.10">
    <property type="entry name" value="Acid Proteases"/>
    <property type="match status" value="1"/>
</dbReference>
<name>A0AA89BQF9_9ASTE</name>
<dbReference type="Pfam" id="PF13975">
    <property type="entry name" value="gag-asp_proteas"/>
    <property type="match status" value="1"/>
</dbReference>
<dbReference type="PANTHER" id="PTHR12917:SF18">
    <property type="entry name" value="DNA DAMAGE-INDUCIBLE PROTEIN 1-LIKE"/>
    <property type="match status" value="1"/>
</dbReference>
<comment type="caution">
    <text evidence="1">The sequence shown here is derived from an EMBL/GenBank/DDBJ whole genome shotgun (WGS) entry which is preliminary data.</text>
</comment>
<proteinExistence type="predicted"/>
<dbReference type="AlphaFoldDB" id="A0AA89BQF9"/>
<evidence type="ECO:0000313" key="2">
    <source>
        <dbReference type="Proteomes" id="UP001188597"/>
    </source>
</evidence>
<dbReference type="SUPFAM" id="SSF50630">
    <property type="entry name" value="Acid proteases"/>
    <property type="match status" value="1"/>
</dbReference>
<organism evidence="1 2">
    <name type="scientific">Escallonia herrerae</name>
    <dbReference type="NCBI Taxonomy" id="1293975"/>
    <lineage>
        <taxon>Eukaryota</taxon>
        <taxon>Viridiplantae</taxon>
        <taxon>Streptophyta</taxon>
        <taxon>Embryophyta</taxon>
        <taxon>Tracheophyta</taxon>
        <taxon>Spermatophyta</taxon>
        <taxon>Magnoliopsida</taxon>
        <taxon>eudicotyledons</taxon>
        <taxon>Gunneridae</taxon>
        <taxon>Pentapetalae</taxon>
        <taxon>asterids</taxon>
        <taxon>campanulids</taxon>
        <taxon>Escalloniales</taxon>
        <taxon>Escalloniaceae</taxon>
        <taxon>Escallonia</taxon>
    </lineage>
</organism>
<accession>A0AA89BQF9</accession>
<dbReference type="EMBL" id="JAVXUP010000059">
    <property type="protein sequence ID" value="KAK3040186.1"/>
    <property type="molecule type" value="Genomic_DNA"/>
</dbReference>
<keyword evidence="2" id="KW-1185">Reference proteome</keyword>
<dbReference type="InterPro" id="IPR021109">
    <property type="entry name" value="Peptidase_aspartic_dom_sf"/>
</dbReference>
<protein>
    <submittedName>
        <fullName evidence="1">Uncharacterized protein</fullName>
    </submittedName>
</protein>
<evidence type="ECO:0000313" key="1">
    <source>
        <dbReference type="EMBL" id="KAK3040186.1"/>
    </source>
</evidence>
<dbReference type="PANTHER" id="PTHR12917">
    <property type="entry name" value="ASPARTYL PROTEASE DDI-RELATED"/>
    <property type="match status" value="1"/>
</dbReference>